<dbReference type="Proteomes" id="UP000509448">
    <property type="component" value="Chromosome"/>
</dbReference>
<dbReference type="InterPro" id="IPR003593">
    <property type="entry name" value="AAA+_ATPase"/>
</dbReference>
<name>A0A4V0P1G4_9ARCH</name>
<dbReference type="RefSeq" id="WP_174447957.1">
    <property type="nucleotide sequence ID" value="NZ_AP018732.1"/>
</dbReference>
<dbReference type="GO" id="GO:0016887">
    <property type="term" value="F:ATP hydrolysis activity"/>
    <property type="evidence" value="ECO:0007669"/>
    <property type="project" value="InterPro"/>
</dbReference>
<dbReference type="AlphaFoldDB" id="A0A4V0P1G4"/>
<proteinExistence type="predicted"/>
<keyword evidence="1" id="KW-0235">DNA replication</keyword>
<sequence>MIWTEELRPKRVEEMVGNEDARALFVRWLRSWAPGTRPSLLLGPPGTGKTTLVHAAAEELGYDVLELNASDYRTKDMLEKRLKPAMGGLTIFGSRILVFLDEVDGLYGRSDYGGAEYLLSLISSITVPLAMAANRDDIGYMPDVEKASLVIRFRRVPARLVELYLRYLLRQKKASLPDDVLEEVVRYARGDVRAAVNALESAVYSGSFEGGYRDVKLTLKDAISEAASSRSVDVAYARLRAADAQPRDKIAAVYASLSMGYTGDPRRFVQSMRALSDADILYSRIMRTQNWKLLRYLDYMLAESLASTFVTYSEYDAPYEISSRAWGEGRILKKLVAYMARSLHMSTGEFAAYAFDAFVLSVAGHEEVIKRIAQLIDEDYDSFKEFVEGERARILGLEAPKSSTRERQRRGRRIDR</sequence>
<accession>A0A4V0P1G4</accession>
<dbReference type="OrthoDB" id="8658at2157"/>
<dbReference type="InterPro" id="IPR003959">
    <property type="entry name" value="ATPase_AAA_core"/>
</dbReference>
<protein>
    <submittedName>
        <fullName evidence="3">Replication factor C large subunit</fullName>
    </submittedName>
</protein>
<dbReference type="Gene3D" id="3.40.50.300">
    <property type="entry name" value="P-loop containing nucleotide triphosphate hydrolases"/>
    <property type="match status" value="1"/>
</dbReference>
<dbReference type="EMBL" id="AP018732">
    <property type="protein sequence ID" value="BBE41630.1"/>
    <property type="molecule type" value="Genomic_DNA"/>
</dbReference>
<dbReference type="GeneID" id="55584052"/>
<dbReference type="GO" id="GO:0006260">
    <property type="term" value="P:DNA replication"/>
    <property type="evidence" value="ECO:0007669"/>
    <property type="project" value="UniProtKB-KW"/>
</dbReference>
<evidence type="ECO:0000259" key="2">
    <source>
        <dbReference type="SMART" id="SM00382"/>
    </source>
</evidence>
<feature type="domain" description="AAA+ ATPase" evidence="2">
    <location>
        <begin position="35"/>
        <end position="157"/>
    </location>
</feature>
<dbReference type="InterPro" id="IPR027417">
    <property type="entry name" value="P-loop_NTPase"/>
</dbReference>
<gene>
    <name evidence="3" type="ORF">NAS2_0235</name>
</gene>
<evidence type="ECO:0000256" key="1">
    <source>
        <dbReference type="ARBA" id="ARBA00022705"/>
    </source>
</evidence>
<dbReference type="PANTHER" id="PTHR23389:SF6">
    <property type="entry name" value="REPLICATION FACTOR C SUBUNIT 1"/>
    <property type="match status" value="1"/>
</dbReference>
<dbReference type="Gene3D" id="1.10.8.60">
    <property type="match status" value="1"/>
</dbReference>
<keyword evidence="4" id="KW-1185">Reference proteome</keyword>
<evidence type="ECO:0000313" key="4">
    <source>
        <dbReference type="Proteomes" id="UP000509448"/>
    </source>
</evidence>
<dbReference type="PANTHER" id="PTHR23389">
    <property type="entry name" value="CHROMOSOME TRANSMISSION FIDELITY FACTOR 18"/>
    <property type="match status" value="1"/>
</dbReference>
<evidence type="ECO:0000313" key="3">
    <source>
        <dbReference type="EMBL" id="BBE41630.1"/>
    </source>
</evidence>
<dbReference type="SUPFAM" id="SSF52540">
    <property type="entry name" value="P-loop containing nucleoside triphosphate hydrolases"/>
    <property type="match status" value="1"/>
</dbReference>
<organism evidence="3 4">
    <name type="scientific">Conexivisphaera calida</name>
    <dbReference type="NCBI Taxonomy" id="1874277"/>
    <lineage>
        <taxon>Archaea</taxon>
        <taxon>Nitrososphaerota</taxon>
        <taxon>Conexivisphaeria</taxon>
        <taxon>Conexivisphaerales</taxon>
        <taxon>Conexivisphaeraceae</taxon>
        <taxon>Conexivisphaera</taxon>
    </lineage>
</organism>
<dbReference type="Pfam" id="PF00004">
    <property type="entry name" value="AAA"/>
    <property type="match status" value="1"/>
</dbReference>
<reference evidence="3 4" key="1">
    <citation type="journal article" date="2019" name="ISME J.">
        <title>Isolation and characterization of a thermophilic sulfur- and iron-reducing thaumarchaeote from a terrestrial acidic hot spring.</title>
        <authorList>
            <person name="Kato S."/>
            <person name="Itoh T."/>
            <person name="Yuki M."/>
            <person name="Nagamori M."/>
            <person name="Ohnishi M."/>
            <person name="Uematsu K."/>
            <person name="Suzuki K."/>
            <person name="Takashina T."/>
            <person name="Ohkuma M."/>
        </authorList>
    </citation>
    <scope>NUCLEOTIDE SEQUENCE [LARGE SCALE GENOMIC DNA]</scope>
    <source>
        <strain evidence="3 4">NAS-02</strain>
    </source>
</reference>
<dbReference type="SMART" id="SM00382">
    <property type="entry name" value="AAA"/>
    <property type="match status" value="1"/>
</dbReference>
<dbReference type="KEGG" id="ccai:NAS2_0235"/>
<dbReference type="CDD" id="cd00009">
    <property type="entry name" value="AAA"/>
    <property type="match status" value="1"/>
</dbReference>
<dbReference type="GO" id="GO:0005524">
    <property type="term" value="F:ATP binding"/>
    <property type="evidence" value="ECO:0007669"/>
    <property type="project" value="InterPro"/>
</dbReference>